<dbReference type="Pfam" id="PF00440">
    <property type="entry name" value="TetR_N"/>
    <property type="match status" value="1"/>
</dbReference>
<dbReference type="EMBL" id="WHNX01000002">
    <property type="protein sequence ID" value="MPW24414.1"/>
    <property type="molecule type" value="Genomic_DNA"/>
</dbReference>
<dbReference type="Gene3D" id="1.10.357.10">
    <property type="entry name" value="Tetracycline Repressor, domain 2"/>
    <property type="match status" value="1"/>
</dbReference>
<sequence length="187" mass="21866">MRTKDDEKQKSIKNAVIKLILERGFHGTSISKIAKLAGISPATVYIYYENKEEMMRDIYEEYAYEVFEIIQKRVTSNLTGEQLIEIILYEYYYYIMRNRETFHFTEQFSNCPSLQKGCNTLKVPTSLNNILSSYKERGILIDYKNENIWALLIYPIKAIALNSTGYEISDKAILREMVTIIQNSLLL</sequence>
<gene>
    <name evidence="4" type="ORF">GC105_01230</name>
</gene>
<dbReference type="PANTHER" id="PTHR43479:SF11">
    <property type="entry name" value="ACREF_ENVCD OPERON REPRESSOR-RELATED"/>
    <property type="match status" value="1"/>
</dbReference>
<dbReference type="PRINTS" id="PR00455">
    <property type="entry name" value="HTHTETR"/>
</dbReference>
<dbReference type="PANTHER" id="PTHR43479">
    <property type="entry name" value="ACREF/ENVCD OPERON REPRESSOR-RELATED"/>
    <property type="match status" value="1"/>
</dbReference>
<dbReference type="InterPro" id="IPR001647">
    <property type="entry name" value="HTH_TetR"/>
</dbReference>
<reference evidence="4 5" key="1">
    <citation type="submission" date="2019-10" db="EMBL/GenBank/DDBJ databases">
        <title>Alkalibaculum tamaniensis sp.nov., a new alkaliphilic acetogen, isolated on methoxylated aromatics from a mud volcano.</title>
        <authorList>
            <person name="Khomyakova M.A."/>
            <person name="Merkel A.Y."/>
            <person name="Bonch-Osmolovskaya E.A."/>
            <person name="Slobodkin A.I."/>
        </authorList>
    </citation>
    <scope>NUCLEOTIDE SEQUENCE [LARGE SCALE GENOMIC DNA]</scope>
    <source>
        <strain evidence="4 5">M08DMB</strain>
    </source>
</reference>
<dbReference type="GO" id="GO:0003677">
    <property type="term" value="F:DNA binding"/>
    <property type="evidence" value="ECO:0007669"/>
    <property type="project" value="UniProtKB-UniRule"/>
</dbReference>
<name>A0A6A7K510_9FIRM</name>
<dbReference type="Proteomes" id="UP000440004">
    <property type="component" value="Unassembled WGS sequence"/>
</dbReference>
<evidence type="ECO:0000313" key="4">
    <source>
        <dbReference type="EMBL" id="MPW24414.1"/>
    </source>
</evidence>
<evidence type="ECO:0000256" key="1">
    <source>
        <dbReference type="ARBA" id="ARBA00023125"/>
    </source>
</evidence>
<keyword evidence="5" id="KW-1185">Reference proteome</keyword>
<accession>A0A6A7K510</accession>
<feature type="domain" description="HTH tetR-type" evidence="3">
    <location>
        <begin position="6"/>
        <end position="66"/>
    </location>
</feature>
<organism evidence="4 5">
    <name type="scientific">Alkalibaculum sporogenes</name>
    <dbReference type="NCBI Taxonomy" id="2655001"/>
    <lineage>
        <taxon>Bacteria</taxon>
        <taxon>Bacillati</taxon>
        <taxon>Bacillota</taxon>
        <taxon>Clostridia</taxon>
        <taxon>Eubacteriales</taxon>
        <taxon>Eubacteriaceae</taxon>
        <taxon>Alkalibaculum</taxon>
    </lineage>
</organism>
<dbReference type="SUPFAM" id="SSF46689">
    <property type="entry name" value="Homeodomain-like"/>
    <property type="match status" value="1"/>
</dbReference>
<dbReference type="PROSITE" id="PS50977">
    <property type="entry name" value="HTH_TETR_2"/>
    <property type="match status" value="1"/>
</dbReference>
<dbReference type="InterPro" id="IPR050624">
    <property type="entry name" value="HTH-type_Tx_Regulator"/>
</dbReference>
<evidence type="ECO:0000259" key="3">
    <source>
        <dbReference type="PROSITE" id="PS50977"/>
    </source>
</evidence>
<dbReference type="InterPro" id="IPR009057">
    <property type="entry name" value="Homeodomain-like_sf"/>
</dbReference>
<evidence type="ECO:0000313" key="5">
    <source>
        <dbReference type="Proteomes" id="UP000440004"/>
    </source>
</evidence>
<dbReference type="AlphaFoldDB" id="A0A6A7K510"/>
<dbReference type="RefSeq" id="WP_152800871.1">
    <property type="nucleotide sequence ID" value="NZ_WHNX01000002.1"/>
</dbReference>
<protein>
    <submittedName>
        <fullName evidence="4">TetR family transcriptional regulator</fullName>
    </submittedName>
</protein>
<evidence type="ECO:0000256" key="2">
    <source>
        <dbReference type="PROSITE-ProRule" id="PRU00335"/>
    </source>
</evidence>
<comment type="caution">
    <text evidence="4">The sequence shown here is derived from an EMBL/GenBank/DDBJ whole genome shotgun (WGS) entry which is preliminary data.</text>
</comment>
<keyword evidence="1 2" id="KW-0238">DNA-binding</keyword>
<proteinExistence type="predicted"/>
<feature type="DNA-binding region" description="H-T-H motif" evidence="2">
    <location>
        <begin position="29"/>
        <end position="48"/>
    </location>
</feature>